<dbReference type="AlphaFoldDB" id="A0A834ZEG7"/>
<sequence>MKEESLVIADWHAARRAGVLAAEARNLILISEIDVSSIRFVRLVKQRWIRGLKRRLGVSVATMDGRMGFSGVSIGEISFT</sequence>
<name>A0A834ZEG7_TETSI</name>
<evidence type="ECO:0000313" key="2">
    <source>
        <dbReference type="Proteomes" id="UP000655225"/>
    </source>
</evidence>
<evidence type="ECO:0000313" key="1">
    <source>
        <dbReference type="EMBL" id="KAF8400882.1"/>
    </source>
</evidence>
<dbReference type="EMBL" id="JABCRI010000009">
    <property type="protein sequence ID" value="KAF8400882.1"/>
    <property type="molecule type" value="Genomic_DNA"/>
</dbReference>
<accession>A0A834ZEG7</accession>
<dbReference type="Proteomes" id="UP000655225">
    <property type="component" value="Unassembled WGS sequence"/>
</dbReference>
<keyword evidence="2" id="KW-1185">Reference proteome</keyword>
<comment type="caution">
    <text evidence="1">The sequence shown here is derived from an EMBL/GenBank/DDBJ whole genome shotgun (WGS) entry which is preliminary data.</text>
</comment>
<gene>
    <name evidence="1" type="ORF">HHK36_014185</name>
</gene>
<proteinExistence type="predicted"/>
<protein>
    <submittedName>
        <fullName evidence="1">Uncharacterized protein</fullName>
    </submittedName>
</protein>
<reference evidence="1 2" key="1">
    <citation type="submission" date="2020-04" db="EMBL/GenBank/DDBJ databases">
        <title>Plant Genome Project.</title>
        <authorList>
            <person name="Zhang R.-G."/>
        </authorList>
    </citation>
    <scope>NUCLEOTIDE SEQUENCE [LARGE SCALE GENOMIC DNA]</scope>
    <source>
        <strain evidence="1">YNK0</strain>
        <tissue evidence="1">Leaf</tissue>
    </source>
</reference>
<organism evidence="1 2">
    <name type="scientific">Tetracentron sinense</name>
    <name type="common">Spur-leaf</name>
    <dbReference type="NCBI Taxonomy" id="13715"/>
    <lineage>
        <taxon>Eukaryota</taxon>
        <taxon>Viridiplantae</taxon>
        <taxon>Streptophyta</taxon>
        <taxon>Embryophyta</taxon>
        <taxon>Tracheophyta</taxon>
        <taxon>Spermatophyta</taxon>
        <taxon>Magnoliopsida</taxon>
        <taxon>Trochodendrales</taxon>
        <taxon>Trochodendraceae</taxon>
        <taxon>Tetracentron</taxon>
    </lineage>
</organism>